<keyword evidence="3" id="KW-1185">Reference proteome</keyword>
<protein>
    <submittedName>
        <fullName evidence="2">Uncharacterized protein</fullName>
    </submittedName>
</protein>
<comment type="caution">
    <text evidence="2">The sequence shown here is derived from an EMBL/GenBank/DDBJ whole genome shotgun (WGS) entry which is preliminary data.</text>
</comment>
<feature type="region of interest" description="Disordered" evidence="1">
    <location>
        <begin position="53"/>
        <end position="72"/>
    </location>
</feature>
<evidence type="ECO:0000313" key="2">
    <source>
        <dbReference type="EMBL" id="KAJ7388365.1"/>
    </source>
</evidence>
<sequence length="72" mass="7704">GLPDTDRAGVARLGLIVATLAHALGHDPPGIDIVGVTAPSRESSPRYRRQIQRNLINPTRGRKKKAIAQGLD</sequence>
<evidence type="ECO:0000313" key="3">
    <source>
        <dbReference type="Proteomes" id="UP001163046"/>
    </source>
</evidence>
<dbReference type="Proteomes" id="UP001163046">
    <property type="component" value="Unassembled WGS sequence"/>
</dbReference>
<proteinExistence type="predicted"/>
<gene>
    <name evidence="2" type="ORF">OS493_038144</name>
</gene>
<feature type="non-terminal residue" evidence="2">
    <location>
        <position position="1"/>
    </location>
</feature>
<accession>A0A9X0D691</accession>
<organism evidence="2 3">
    <name type="scientific">Desmophyllum pertusum</name>
    <dbReference type="NCBI Taxonomy" id="174260"/>
    <lineage>
        <taxon>Eukaryota</taxon>
        <taxon>Metazoa</taxon>
        <taxon>Cnidaria</taxon>
        <taxon>Anthozoa</taxon>
        <taxon>Hexacorallia</taxon>
        <taxon>Scleractinia</taxon>
        <taxon>Caryophylliina</taxon>
        <taxon>Caryophylliidae</taxon>
        <taxon>Desmophyllum</taxon>
    </lineage>
</organism>
<dbReference type="AlphaFoldDB" id="A0A9X0D691"/>
<reference evidence="2" key="1">
    <citation type="submission" date="2023-01" db="EMBL/GenBank/DDBJ databases">
        <title>Genome assembly of the deep-sea coral Lophelia pertusa.</title>
        <authorList>
            <person name="Herrera S."/>
            <person name="Cordes E."/>
        </authorList>
    </citation>
    <scope>NUCLEOTIDE SEQUENCE</scope>
    <source>
        <strain evidence="2">USNM1676648</strain>
        <tissue evidence="2">Polyp</tissue>
    </source>
</reference>
<evidence type="ECO:0000256" key="1">
    <source>
        <dbReference type="SAM" id="MobiDB-lite"/>
    </source>
</evidence>
<name>A0A9X0D691_9CNID</name>
<dbReference type="EMBL" id="MU825482">
    <property type="protein sequence ID" value="KAJ7388365.1"/>
    <property type="molecule type" value="Genomic_DNA"/>
</dbReference>